<feature type="region of interest" description="Disordered" evidence="1">
    <location>
        <begin position="1924"/>
        <end position="1973"/>
    </location>
</feature>
<proteinExistence type="predicted"/>
<dbReference type="Proteomes" id="UP001497623">
    <property type="component" value="Unassembled WGS sequence"/>
</dbReference>
<organism evidence="2 3">
    <name type="scientific">Meganyctiphanes norvegica</name>
    <name type="common">Northern krill</name>
    <name type="synonym">Thysanopoda norvegica</name>
    <dbReference type="NCBI Taxonomy" id="48144"/>
    <lineage>
        <taxon>Eukaryota</taxon>
        <taxon>Metazoa</taxon>
        <taxon>Ecdysozoa</taxon>
        <taxon>Arthropoda</taxon>
        <taxon>Crustacea</taxon>
        <taxon>Multicrustacea</taxon>
        <taxon>Malacostraca</taxon>
        <taxon>Eumalacostraca</taxon>
        <taxon>Eucarida</taxon>
        <taxon>Euphausiacea</taxon>
        <taxon>Euphausiidae</taxon>
        <taxon>Meganyctiphanes</taxon>
    </lineage>
</organism>
<feature type="compositionally biased region" description="Polar residues" evidence="1">
    <location>
        <begin position="1557"/>
        <end position="1573"/>
    </location>
</feature>
<accession>A0AAV2QSY2</accession>
<dbReference type="EMBL" id="CAXKWB010010246">
    <property type="protein sequence ID" value="CAL4097344.1"/>
    <property type="molecule type" value="Genomic_DNA"/>
</dbReference>
<feature type="region of interest" description="Disordered" evidence="1">
    <location>
        <begin position="1554"/>
        <end position="1597"/>
    </location>
</feature>
<protein>
    <submittedName>
        <fullName evidence="2">Uncharacterized protein</fullName>
    </submittedName>
</protein>
<comment type="caution">
    <text evidence="2">The sequence shown here is derived from an EMBL/GenBank/DDBJ whole genome shotgun (WGS) entry which is preliminary data.</text>
</comment>
<evidence type="ECO:0000313" key="3">
    <source>
        <dbReference type="Proteomes" id="UP001497623"/>
    </source>
</evidence>
<keyword evidence="3" id="KW-1185">Reference proteome</keyword>
<evidence type="ECO:0000313" key="2">
    <source>
        <dbReference type="EMBL" id="CAL4097344.1"/>
    </source>
</evidence>
<sequence length="2255" mass="255497">MRRKVNPIENVSHITSMRGLMSSKPSTSSEATFRSRRVAASKPSRFYRQFGDKKLPRRLEDMQAPNMLRRRSSRKLRSDDRGQKKFNKPHILKHLDFKTEERQLPSTSRDDLNESLNHNFMEKFHQSDSKASKDITSKHIIGQREVRKECIFKKEKRTFYIKVHSSNIKGQQPNERIQKIQYSPERHVRLLEESKNYKNVQNSEENDHPGFVVLENSLKKDNIRDNVKARQQQKHHEYTYQFPFNNQMASPAQCEVMDLDMGRKVRKNREKTNFKNCVSNVIETSHTREKPSNQNVYGIKTPDAQSRSSQRRQYLIGVNSSVVHQPMKSPNSLRQTAPQLSGGRETIIAPRDSDIQHADPTIQVMFPVLTYVPQIIYAPYSEMINYTFPTSENYTSFPDYQTNILNNQNQNSILHSSQSYIYAENNAGANLNGPCTSNNQNMLQHNTYMQESAYPLPEIPSVYCGVPLSIGSSYETPGVVPLVSNNDISSSPSSSSSSVVSHTSSASLETSNFPGCSLTKSSQVCITTSQINKNTISNIGSVPIGQGLDPLNTPHALTQTPYPTNIPEKICDTGESMSGRVSNFSGALLNSFCELQPSGHIATAFTPDFSSKVNSNNLIPRTKGSNSKISQDAQTLTENIVLGTETKIRYGQVPNIQIQNDNCKYASQQIPNKTDSTNSNSLSLYTDNVLLNPVTNPEISLVAENTSKLPEFSVAFSSHLPHEGNLHIKQYKEFQLYNSQKKSQEEISSLKKSVPEFGTLSYIQMDESIESNKICHDKTITSEIKQIGDVNWNLSAVDSHLTSNIHSKSFISANSDALPKEKKCFNTITCDMSVQTENYKKNDSIKEVSKNSILKQNNPVENCVNVSEDLIPGHNKIGATDLVLLKPRDIRECLGTDDSLDISEPFDSLDKVKSDTDDANILDLSSNSMYEYHNAQEKYEETSDHNQSLSKLSSIEAPIEGHVFEKQAMNLSIDFRMNEEPVDLTIYCNEPLNMSIKKNESNKIIDKTNDLNDIKTHINADIENNELVGQKTSNTDIENEGIVGPTRKTNTVENLSSTTSRVNDLVENPKSIYKNSSIVGVLNLSLNDIKPLDMTFKIKKADDAKQSLDIKDEIKDASKRVKFIYKSMIKKEKSLPNNSEFSDINGLVKICHESFPINDQEKFVKVKSNFTEGFCFPRERNLEVVSSEMKVKLNSSETYEASNDSNEKDLHKAVNNGTTKVNDSTIFFINEKLVLSSEMNDKSYLDKDQDLDKKLTEIISSNNGCDLNTSIIFEKFVSKDKSLDTDTRNILEDSDALSESPVFNRRNCDALSESPVFNRRNFVPRRLNITYLKSPKEEKPDDYEDDCKLLGSTDCNDNSHAGNGDEIITKLDVRILSPKPSKSPELTTFRPQDINTTKDKLTSVLAFSNENKTLFDNVEVKQEALEEELNFTAQDDSGFYTVSTPEYESEQYKQTKHQLLFKDYSLVDQQKNQDNNLKQHKLNEIEAIIHTKQKKLLEHNNSEPETSDNIESENVLVESENVLIESENMSKQLQRNDHVTFKITEKLQGKNDLKEAINNTKTKGYRDNNSSEPETNDDLETESIPNQQHESSDHTPFQLVEKMQGKSYSKEAINNNKKKDQHEHTYLDSENEMLYEQVHKSIDHATFKLSEETKDKNYLKEANNYIKKKKQFEHNSFESKTLDELELENISKQQDTINDHATFKLAEKMQGKDDVKELLHYKMCDFKYLKNVDQGEPENQHVIQDKNIELNDSMLCKQQEHISVNKSVEEINQNETCELDSWIQINKQKSNIGNENYEEHNIQNESCKIFSLKSIHKHNLSYYEKNTLEEGNLQIYLSDHTSLVEASKQYNNFRIVAFEEVGKQCETFECDPMVKTTVQQCESLSQTEGCETENIQHTKQESCNFNDTSNQHYEQQVYGGLWSPGHKAISSDSTTKSPSEESNKPKCHNESFVPDTPQMKQEKKGEINSSCIESSPTCNAEDHALNLEQLISPVIPLQYRSLKGPVSTEENRSRIAHQILDSPNSSDVWNTVNDIFIKKANNMSTNIFKKFNEDVTTCLSREDILLQSEPNASQYLSSASGDPMLLFTDPEPATPSVSLSLNQIPSVSLVLSDLVIPETVTATAASISPSCLSVSVSNDSVSSHLTNSGVIDKQIYETVDPEFQTNPTMDSYDIRTVDLKDRILRSGKHLQKQGKDFGLNVSSQKRKENIVKNSEDCNLLNKHCSDIDNKELSKVPLEVNSITFENMESNKSVLG</sequence>
<evidence type="ECO:0000256" key="1">
    <source>
        <dbReference type="SAM" id="MobiDB-lite"/>
    </source>
</evidence>
<name>A0AAV2QSY2_MEGNR</name>
<feature type="region of interest" description="Disordered" evidence="1">
    <location>
        <begin position="285"/>
        <end position="310"/>
    </location>
</feature>
<gene>
    <name evidence="2" type="ORF">MNOR_LOCUS15968</name>
</gene>
<feature type="region of interest" description="Disordered" evidence="1">
    <location>
        <begin position="52"/>
        <end position="86"/>
    </location>
</feature>
<feature type="compositionally biased region" description="Basic and acidic residues" evidence="1">
    <location>
        <begin position="52"/>
        <end position="61"/>
    </location>
</feature>
<feature type="non-terminal residue" evidence="2">
    <location>
        <position position="2255"/>
    </location>
</feature>
<reference evidence="2 3" key="1">
    <citation type="submission" date="2024-05" db="EMBL/GenBank/DDBJ databases">
        <authorList>
            <person name="Wallberg A."/>
        </authorList>
    </citation>
    <scope>NUCLEOTIDE SEQUENCE [LARGE SCALE GENOMIC DNA]</scope>
</reference>
<feature type="compositionally biased region" description="Basic and acidic residues" evidence="1">
    <location>
        <begin position="1938"/>
        <end position="1949"/>
    </location>
</feature>